<feature type="domain" description="PiggyBac transposable element-derived protein" evidence="2">
    <location>
        <begin position="137"/>
        <end position="201"/>
    </location>
</feature>
<dbReference type="EMBL" id="BGPR01007200">
    <property type="protein sequence ID" value="GBN25089.1"/>
    <property type="molecule type" value="Genomic_DNA"/>
</dbReference>
<sequence>MEPNKGRQPPALGSEDDFSDFSDEDPTFNPEELEAYSSSDDEDCESALPSCSTSFNSRKGRQNDTPATLIAKANDTATNAQNRNKTKMSTNVSSKPEVPKYTWKKRNLFISENDKKFKGNLEYPDKITILETPFQSVKYFLTDELFQKILDESMLYAFQKDPNSVFQITKTDLQRYLGICLLTSVTQNFNVRDFWNNGACEEYNVVK</sequence>
<dbReference type="Proteomes" id="UP000499080">
    <property type="component" value="Unassembled WGS sequence"/>
</dbReference>
<dbReference type="OrthoDB" id="8062195at2759"/>
<proteinExistence type="predicted"/>
<feature type="compositionally biased region" description="Polar residues" evidence="1">
    <location>
        <begin position="75"/>
        <end position="94"/>
    </location>
</feature>
<name>A0A4Y2MEM9_ARAVE</name>
<evidence type="ECO:0000313" key="4">
    <source>
        <dbReference type="Proteomes" id="UP000499080"/>
    </source>
</evidence>
<comment type="caution">
    <text evidence="3">The sequence shown here is derived from an EMBL/GenBank/DDBJ whole genome shotgun (WGS) entry which is preliminary data.</text>
</comment>
<gene>
    <name evidence="3" type="ORF">AVEN_77999_1</name>
</gene>
<feature type="region of interest" description="Disordered" evidence="1">
    <location>
        <begin position="1"/>
        <end position="95"/>
    </location>
</feature>
<evidence type="ECO:0000313" key="3">
    <source>
        <dbReference type="EMBL" id="GBN25089.1"/>
    </source>
</evidence>
<evidence type="ECO:0000259" key="2">
    <source>
        <dbReference type="Pfam" id="PF13843"/>
    </source>
</evidence>
<accession>A0A4Y2MEM9</accession>
<keyword evidence="4" id="KW-1185">Reference proteome</keyword>
<dbReference type="InterPro" id="IPR029526">
    <property type="entry name" value="PGBD"/>
</dbReference>
<evidence type="ECO:0000256" key="1">
    <source>
        <dbReference type="SAM" id="MobiDB-lite"/>
    </source>
</evidence>
<organism evidence="3 4">
    <name type="scientific">Araneus ventricosus</name>
    <name type="common">Orbweaver spider</name>
    <name type="synonym">Epeira ventricosa</name>
    <dbReference type="NCBI Taxonomy" id="182803"/>
    <lineage>
        <taxon>Eukaryota</taxon>
        <taxon>Metazoa</taxon>
        <taxon>Ecdysozoa</taxon>
        <taxon>Arthropoda</taxon>
        <taxon>Chelicerata</taxon>
        <taxon>Arachnida</taxon>
        <taxon>Araneae</taxon>
        <taxon>Araneomorphae</taxon>
        <taxon>Entelegynae</taxon>
        <taxon>Araneoidea</taxon>
        <taxon>Araneidae</taxon>
        <taxon>Araneus</taxon>
    </lineage>
</organism>
<reference evidence="3 4" key="1">
    <citation type="journal article" date="2019" name="Sci. Rep.">
        <title>Orb-weaving spider Araneus ventricosus genome elucidates the spidroin gene catalogue.</title>
        <authorList>
            <person name="Kono N."/>
            <person name="Nakamura H."/>
            <person name="Ohtoshi R."/>
            <person name="Moran D.A.P."/>
            <person name="Shinohara A."/>
            <person name="Yoshida Y."/>
            <person name="Fujiwara M."/>
            <person name="Mori M."/>
            <person name="Tomita M."/>
            <person name="Arakawa K."/>
        </authorList>
    </citation>
    <scope>NUCLEOTIDE SEQUENCE [LARGE SCALE GENOMIC DNA]</scope>
</reference>
<feature type="compositionally biased region" description="Acidic residues" evidence="1">
    <location>
        <begin position="14"/>
        <end position="45"/>
    </location>
</feature>
<dbReference type="Pfam" id="PF13843">
    <property type="entry name" value="DDE_Tnp_1_7"/>
    <property type="match status" value="1"/>
</dbReference>
<protein>
    <recommendedName>
        <fullName evidence="2">PiggyBac transposable element-derived protein domain-containing protein</fullName>
    </recommendedName>
</protein>
<dbReference type="AlphaFoldDB" id="A0A4Y2MEM9"/>